<evidence type="ECO:0000313" key="3">
    <source>
        <dbReference type="Proteomes" id="UP000006138"/>
    </source>
</evidence>
<dbReference type="EMBL" id="CP002896">
    <property type="protein sequence ID" value="AEK40148.1"/>
    <property type="molecule type" value="Genomic_DNA"/>
</dbReference>
<feature type="transmembrane region" description="Helical" evidence="1">
    <location>
        <begin position="7"/>
        <end position="28"/>
    </location>
</feature>
<name>A0A9R0NT50_AMYMS</name>
<keyword evidence="1" id="KW-0812">Transmembrane</keyword>
<accession>A0A9R0NT50</accession>
<dbReference type="KEGG" id="amn:RAM_08290"/>
<proteinExistence type="predicted"/>
<gene>
    <name evidence="2" type="ordered locus">RAM_08290</name>
</gene>
<dbReference type="Proteomes" id="UP000006138">
    <property type="component" value="Chromosome"/>
</dbReference>
<organism evidence="2 3">
    <name type="scientific">Amycolatopsis mediterranei (strain S699)</name>
    <name type="common">Nocardia mediterranei</name>
    <dbReference type="NCBI Taxonomy" id="713604"/>
    <lineage>
        <taxon>Bacteria</taxon>
        <taxon>Bacillati</taxon>
        <taxon>Actinomycetota</taxon>
        <taxon>Actinomycetes</taxon>
        <taxon>Pseudonocardiales</taxon>
        <taxon>Pseudonocardiaceae</taxon>
        <taxon>Amycolatopsis</taxon>
    </lineage>
</organism>
<evidence type="ECO:0000256" key="1">
    <source>
        <dbReference type="SAM" id="Phobius"/>
    </source>
</evidence>
<sequence>MGEVREVAVSALLAVGTAVWLIVVPLMFARWALDPPRSAAATGAASLRRAQRRRQRMPGRLIRAPGDSSLLSADAVLTFFDTGAPIPAP</sequence>
<protein>
    <submittedName>
        <fullName evidence="2">Uncharacterized protein</fullName>
    </submittedName>
</protein>
<dbReference type="GeneID" id="92869422"/>
<keyword evidence="1" id="KW-1133">Transmembrane helix</keyword>
<dbReference type="AlphaFoldDB" id="A0A9R0NT50"/>
<reference evidence="2 3" key="1">
    <citation type="journal article" date="2011" name="J. Bacteriol.">
        <title>Whole genome sequence of the rifamycin B-producing strain Amycolatopsis mediterranei S699.</title>
        <authorList>
            <person name="Verma M."/>
            <person name="Kaur J."/>
            <person name="Kumar M."/>
            <person name="Kumari K."/>
            <person name="Saxena A."/>
            <person name="Anand S."/>
            <person name="Nigam A."/>
            <person name="Ravi V."/>
            <person name="Raghuvanshi S."/>
            <person name="Khurana P."/>
            <person name="Tyagi A.K."/>
            <person name="Khurana J.P."/>
            <person name="Lal R."/>
        </authorList>
    </citation>
    <scope>NUCLEOTIDE SEQUENCE [LARGE SCALE GENOMIC DNA]</scope>
    <source>
        <strain evidence="2 3">S699</strain>
    </source>
</reference>
<dbReference type="RefSeq" id="WP_014466693.1">
    <property type="nucleotide sequence ID" value="NC_017186.1"/>
</dbReference>
<evidence type="ECO:0000313" key="2">
    <source>
        <dbReference type="EMBL" id="AEK40148.1"/>
    </source>
</evidence>
<keyword evidence="1" id="KW-0472">Membrane</keyword>
<keyword evidence="3" id="KW-1185">Reference proteome</keyword>